<name>A0A061S186_9CHLO</name>
<dbReference type="AlphaFoldDB" id="A0A061S186"/>
<evidence type="ECO:0000256" key="5">
    <source>
        <dbReference type="ARBA" id="ARBA00022729"/>
    </source>
</evidence>
<keyword evidence="5 10" id="KW-0732">Signal</keyword>
<evidence type="ECO:0000313" key="11">
    <source>
        <dbReference type="EMBL" id="JAC76645.1"/>
    </source>
</evidence>
<evidence type="ECO:0000256" key="2">
    <source>
        <dbReference type="ARBA" id="ARBA00004653"/>
    </source>
</evidence>
<feature type="chain" id="PRO_5029999949" description="Transmembrane 9 superfamily member" evidence="10">
    <location>
        <begin position="26"/>
        <end position="666"/>
    </location>
</feature>
<feature type="transmembrane region" description="Helical" evidence="10">
    <location>
        <begin position="438"/>
        <end position="460"/>
    </location>
</feature>
<dbReference type="EMBL" id="GBEZ01008919">
    <property type="protein sequence ID" value="JAC76645.1"/>
    <property type="molecule type" value="Transcribed_RNA"/>
</dbReference>
<reference evidence="11" key="1">
    <citation type="submission" date="2014-05" db="EMBL/GenBank/DDBJ databases">
        <title>The transcriptome of the halophilic microalga Tetraselmis sp. GSL018 isolated from the Great Salt Lake, Utah.</title>
        <authorList>
            <person name="Jinkerson R.E."/>
            <person name="D'Adamo S."/>
            <person name="Posewitz M.C."/>
        </authorList>
    </citation>
    <scope>NUCLEOTIDE SEQUENCE</scope>
    <source>
        <strain evidence="11">GSL018</strain>
    </source>
</reference>
<feature type="transmembrane region" description="Helical" evidence="10">
    <location>
        <begin position="596"/>
        <end position="615"/>
    </location>
</feature>
<dbReference type="PANTHER" id="PTHR10766:SF55">
    <property type="entry name" value="TRANSMEMBRANE 9 SUPERFAMILY MEMBER 4"/>
    <property type="match status" value="1"/>
</dbReference>
<gene>
    <name evidence="11" type="ORF">TSPGSL018_19639</name>
</gene>
<protein>
    <recommendedName>
        <fullName evidence="10">Transmembrane 9 superfamily member</fullName>
    </recommendedName>
</protein>
<evidence type="ECO:0000256" key="10">
    <source>
        <dbReference type="RuleBase" id="RU363079"/>
    </source>
</evidence>
<feature type="transmembrane region" description="Helical" evidence="10">
    <location>
        <begin position="627"/>
        <end position="655"/>
    </location>
</feature>
<proteinExistence type="inferred from homology"/>
<evidence type="ECO:0000256" key="9">
    <source>
        <dbReference type="ARBA" id="ARBA00023136"/>
    </source>
</evidence>
<comment type="similarity">
    <text evidence="3 10">Belongs to the nonaspanin (TM9SF) (TC 9.A.2) family.</text>
</comment>
<evidence type="ECO:0000256" key="4">
    <source>
        <dbReference type="ARBA" id="ARBA00022692"/>
    </source>
</evidence>
<feature type="transmembrane region" description="Helical" evidence="10">
    <location>
        <begin position="376"/>
        <end position="395"/>
    </location>
</feature>
<comment type="subcellular location">
    <subcellularLocation>
        <location evidence="1">Endosome membrane</location>
        <topology evidence="1">Multi-pass membrane protein</topology>
    </subcellularLocation>
    <subcellularLocation>
        <location evidence="2">Golgi apparatus membrane</location>
        <topology evidence="2">Multi-pass membrane protein</topology>
    </subcellularLocation>
</comment>
<feature type="transmembrane region" description="Helical" evidence="10">
    <location>
        <begin position="480"/>
        <end position="502"/>
    </location>
</feature>
<feature type="transmembrane region" description="Helical" evidence="10">
    <location>
        <begin position="523"/>
        <end position="544"/>
    </location>
</feature>
<evidence type="ECO:0000256" key="7">
    <source>
        <dbReference type="ARBA" id="ARBA00022989"/>
    </source>
</evidence>
<dbReference type="InterPro" id="IPR004240">
    <property type="entry name" value="EMP70"/>
</dbReference>
<feature type="signal peptide" evidence="10">
    <location>
        <begin position="1"/>
        <end position="25"/>
    </location>
</feature>
<dbReference type="GO" id="GO:0010008">
    <property type="term" value="C:endosome membrane"/>
    <property type="evidence" value="ECO:0007669"/>
    <property type="project" value="UniProtKB-SubCell"/>
</dbReference>
<feature type="transmembrane region" description="Helical" evidence="10">
    <location>
        <begin position="401"/>
        <end position="426"/>
    </location>
</feature>
<accession>A0A061S186</accession>
<dbReference type="Pfam" id="PF02990">
    <property type="entry name" value="EMP70"/>
    <property type="match status" value="1"/>
</dbReference>
<keyword evidence="7 10" id="KW-1133">Transmembrane helix</keyword>
<evidence type="ECO:0000256" key="1">
    <source>
        <dbReference type="ARBA" id="ARBA00004337"/>
    </source>
</evidence>
<keyword evidence="6" id="KW-0967">Endosome</keyword>
<feature type="transmembrane region" description="Helical" evidence="10">
    <location>
        <begin position="302"/>
        <end position="324"/>
    </location>
</feature>
<feature type="transmembrane region" description="Helical" evidence="10">
    <location>
        <begin position="556"/>
        <end position="584"/>
    </location>
</feature>
<dbReference type="PROSITE" id="PS51257">
    <property type="entry name" value="PROKAR_LIPOPROTEIN"/>
    <property type="match status" value="1"/>
</dbReference>
<evidence type="ECO:0000256" key="3">
    <source>
        <dbReference type="ARBA" id="ARBA00005227"/>
    </source>
</evidence>
<dbReference type="GO" id="GO:0072657">
    <property type="term" value="P:protein localization to membrane"/>
    <property type="evidence" value="ECO:0007669"/>
    <property type="project" value="TreeGrafter"/>
</dbReference>
<keyword evidence="8" id="KW-0333">Golgi apparatus</keyword>
<dbReference type="PANTHER" id="PTHR10766">
    <property type="entry name" value="TRANSMEMBRANE 9 SUPERFAMILY PROTEIN"/>
    <property type="match status" value="1"/>
</dbReference>
<keyword evidence="9 10" id="KW-0472">Membrane</keyword>
<keyword evidence="4 10" id="KW-0812">Transmembrane</keyword>
<sequence length="666" mass="74130">MRGMRSAASVTFIALFALGCYEVNSYYLPGTFPQAYSVGAKLQAEVNSLRSYKSELAYDFYSFPVCKPVNGVRRSPTNVNIGTLLTGQRIQNTPYNFTLLKDETGIALCQRGPLTADEVKSIEQKIRDGYRVNMILDNLPVTTYDLEQDAGVVRPGFELGYELDGGFFVNNHLVFTILVHRVPSIYRDRNNLYSMNPYDIGASRRLLQEGQPEVSTDEESYTVVGFEVSACSVGATSQDAAGSSMFCLGGQMTADARPESGLKVTEGVQIPYSYDVHWKLSDITWASRWDAYLKMPRGRVHWFSVVNSIVVALVLSGVVMIILFRTVRRDLLKYEEVLVDAETEFKEEYGWKLVMGDVFRAPPAPLLLSVQAGSGVQIALCSVVTMVFAALGFLSPASRGALLSTCIGVYILLSIVAGFAAVWLHGMMFQSYSRWAAVALRTCGFFPGIAIALLTVVNLLLRQAGTLGFIPIKAWFMILFLWWLVSTPLCLLGGFLASRLQLPPHPVRTNQIPRQIPPQRVHGSVYFLGSGLLVFGNIFIVLYFTMTSMWQGYFYYLFGFVLIATVLTCLITAQVSVVATYLQLCTEDYRWWWSSFLRGGAVAVYVLAYAVVYLAMSLSNMHGLSVLVYLCYMCLLSFSIFLMLGTVGFLASYYFTYKIFASVKSD</sequence>
<evidence type="ECO:0000256" key="6">
    <source>
        <dbReference type="ARBA" id="ARBA00022753"/>
    </source>
</evidence>
<organism evidence="11">
    <name type="scientific">Tetraselmis sp. GSL018</name>
    <dbReference type="NCBI Taxonomy" id="582737"/>
    <lineage>
        <taxon>Eukaryota</taxon>
        <taxon>Viridiplantae</taxon>
        <taxon>Chlorophyta</taxon>
        <taxon>core chlorophytes</taxon>
        <taxon>Chlorodendrophyceae</taxon>
        <taxon>Chlorodendrales</taxon>
        <taxon>Chlorodendraceae</taxon>
        <taxon>Tetraselmis</taxon>
    </lineage>
</organism>
<evidence type="ECO:0000256" key="8">
    <source>
        <dbReference type="ARBA" id="ARBA00023034"/>
    </source>
</evidence>
<dbReference type="GO" id="GO:0000139">
    <property type="term" value="C:Golgi membrane"/>
    <property type="evidence" value="ECO:0007669"/>
    <property type="project" value="UniProtKB-SubCell"/>
</dbReference>